<gene>
    <name evidence="10" type="ORF">CHU32_00500</name>
    <name evidence="9" type="ORF">CHU33_00500</name>
</gene>
<dbReference type="PANTHER" id="PTHR33705">
    <property type="entry name" value="PHOSPHOCARRIER PROTEIN HPR"/>
    <property type="match status" value="1"/>
</dbReference>
<dbReference type="EMBL" id="PQGD01000001">
    <property type="protein sequence ID" value="POP50673.1"/>
    <property type="molecule type" value="Genomic_DNA"/>
</dbReference>
<dbReference type="Gene3D" id="3.30.1340.10">
    <property type="entry name" value="HPr-like"/>
    <property type="match status" value="1"/>
</dbReference>
<comment type="function">
    <text evidence="5">Component of the phosphoenolpyruvate-dependent nitrogen-metabolic phosphotransferase system (nitrogen-metabolic PTS), that seems to be involved in regulating nitrogen metabolism. The phosphoryl group from phosphoenolpyruvate (PEP) is transferred to the phosphoryl carrier protein NPr by enzyme I-Ntr. Phospho-NPr then transfers it to EIIA-Ntr. Could function in the transcriptional regulation of sigma-54 dependent operons in conjunction with the NPr (PtsO) and EIIA-Ntr (PtsN) proteins.</text>
</comment>
<proteinExistence type="inferred from homology"/>
<accession>A0A2P5GVV2</accession>
<dbReference type="PROSITE" id="PS51350">
    <property type="entry name" value="PTS_HPR_DOM"/>
    <property type="match status" value="1"/>
</dbReference>
<dbReference type="AlphaFoldDB" id="A0A2P5GVV2"/>
<keyword evidence="3" id="KW-0963">Cytoplasm</keyword>
<dbReference type="Pfam" id="PF00381">
    <property type="entry name" value="PTS-HPr"/>
    <property type="match status" value="1"/>
</dbReference>
<dbReference type="GO" id="GO:0009401">
    <property type="term" value="P:phosphoenolpyruvate-dependent sugar phosphotransferase system"/>
    <property type="evidence" value="ECO:0007669"/>
    <property type="project" value="UniProtKB-KW"/>
</dbReference>
<dbReference type="CDD" id="cd00367">
    <property type="entry name" value="PTS-HPr_like"/>
    <property type="match status" value="1"/>
</dbReference>
<dbReference type="Proteomes" id="UP000237073">
    <property type="component" value="Unassembled WGS sequence"/>
</dbReference>
<comment type="subcellular location">
    <subcellularLocation>
        <location evidence="1">Cytoplasm</location>
    </subcellularLocation>
</comment>
<dbReference type="NCBIfam" id="TIGR01003">
    <property type="entry name" value="PTS_HPr_family"/>
    <property type="match status" value="1"/>
</dbReference>
<evidence type="ECO:0000256" key="6">
    <source>
        <dbReference type="ARBA" id="ARBA00040081"/>
    </source>
</evidence>
<dbReference type="GO" id="GO:0005737">
    <property type="term" value="C:cytoplasm"/>
    <property type="evidence" value="ECO:0007669"/>
    <property type="project" value="UniProtKB-SubCell"/>
</dbReference>
<evidence type="ECO:0000259" key="8">
    <source>
        <dbReference type="PROSITE" id="PS51350"/>
    </source>
</evidence>
<sequence length="85" mass="9581">MEQFHYTIRDDLGLHARPAGLLVRLAMGYHCELQLAKNDRQASLKKIFTVMGLNVKCGDTVTVIASGDDEQQAIAVLHDFFRQHL</sequence>
<organism evidence="10 12">
    <name type="scientific">Superficieibacter electus</name>
    <dbReference type="NCBI Taxonomy" id="2022662"/>
    <lineage>
        <taxon>Bacteria</taxon>
        <taxon>Pseudomonadati</taxon>
        <taxon>Pseudomonadota</taxon>
        <taxon>Gammaproteobacteria</taxon>
        <taxon>Enterobacterales</taxon>
        <taxon>Enterobacteriaceae</taxon>
        <taxon>Superficieibacter</taxon>
    </lineage>
</organism>
<evidence type="ECO:0000256" key="3">
    <source>
        <dbReference type="ARBA" id="ARBA00022490"/>
    </source>
</evidence>
<evidence type="ECO:0000256" key="2">
    <source>
        <dbReference type="ARBA" id="ARBA00010736"/>
    </source>
</evidence>
<keyword evidence="11" id="KW-1185">Reference proteome</keyword>
<dbReference type="Proteomes" id="UP000247005">
    <property type="component" value="Unassembled WGS sequence"/>
</dbReference>
<evidence type="ECO:0000313" key="10">
    <source>
        <dbReference type="EMBL" id="POP50673.1"/>
    </source>
</evidence>
<keyword evidence="4" id="KW-0598">Phosphotransferase system</keyword>
<evidence type="ECO:0000256" key="5">
    <source>
        <dbReference type="ARBA" id="ARBA00037424"/>
    </source>
</evidence>
<evidence type="ECO:0000256" key="4">
    <source>
        <dbReference type="ARBA" id="ARBA00022683"/>
    </source>
</evidence>
<dbReference type="PANTHER" id="PTHR33705:SF2">
    <property type="entry name" value="PHOSPHOCARRIER PROTEIN NPR"/>
    <property type="match status" value="1"/>
</dbReference>
<dbReference type="PRINTS" id="PR00107">
    <property type="entry name" value="PHOSPHOCPHPR"/>
</dbReference>
<protein>
    <recommendedName>
        <fullName evidence="6">Phosphocarrier protein NPr</fullName>
    </recommendedName>
    <alternativeName>
        <fullName evidence="7">Nitrogen-related HPr</fullName>
    </alternativeName>
</protein>
<evidence type="ECO:0000256" key="7">
    <source>
        <dbReference type="ARBA" id="ARBA00041734"/>
    </source>
</evidence>
<dbReference type="InterPro" id="IPR050399">
    <property type="entry name" value="HPr"/>
</dbReference>
<evidence type="ECO:0000313" key="11">
    <source>
        <dbReference type="Proteomes" id="UP000237073"/>
    </source>
</evidence>
<evidence type="ECO:0000313" key="12">
    <source>
        <dbReference type="Proteomes" id="UP000247005"/>
    </source>
</evidence>
<dbReference type="InterPro" id="IPR035895">
    <property type="entry name" value="HPr-like_sf"/>
</dbReference>
<comment type="similarity">
    <text evidence="2">Belongs to the HPr family.</text>
</comment>
<dbReference type="SUPFAM" id="SSF55594">
    <property type="entry name" value="HPr-like"/>
    <property type="match status" value="1"/>
</dbReference>
<dbReference type="EMBL" id="PQGE01000001">
    <property type="protein sequence ID" value="POP47662.1"/>
    <property type="molecule type" value="Genomic_DNA"/>
</dbReference>
<dbReference type="RefSeq" id="WP_103674135.1">
    <property type="nucleotide sequence ID" value="NZ_PQGD01000001.1"/>
</dbReference>
<evidence type="ECO:0000256" key="1">
    <source>
        <dbReference type="ARBA" id="ARBA00004496"/>
    </source>
</evidence>
<dbReference type="InterPro" id="IPR000032">
    <property type="entry name" value="HPr-like"/>
</dbReference>
<reference evidence="11 12" key="1">
    <citation type="submission" date="2018-01" db="EMBL/GenBank/DDBJ databases">
        <title>Superficieibacter electus gen. nov., sp. nov., an extended-spectrum beta-lactamase possessing member of the Enterobacteriaceae family, isolated from intensive care unit surfaces.</title>
        <authorList>
            <person name="Potter R.F."/>
            <person name="D'Souza A.W."/>
        </authorList>
    </citation>
    <scope>NUCLEOTIDE SEQUENCE [LARGE SCALE GENOMIC DNA]</scope>
    <source>
        <strain evidence="10 12">BP-1</strain>
        <strain evidence="9 11">BP-2</strain>
    </source>
</reference>
<feature type="domain" description="HPr" evidence="8">
    <location>
        <begin position="1"/>
        <end position="85"/>
    </location>
</feature>
<comment type="caution">
    <text evidence="10">The sequence shown here is derived from an EMBL/GenBank/DDBJ whole genome shotgun (WGS) entry which is preliminary data.</text>
</comment>
<evidence type="ECO:0000313" key="9">
    <source>
        <dbReference type="EMBL" id="POP47662.1"/>
    </source>
</evidence>
<name>A0A2P5GVV2_9ENTR</name>
<dbReference type="OrthoDB" id="9809047at2"/>